<gene>
    <name evidence="9" type="primary">hppA</name>
    <name evidence="10" type="ORF">WKV53_00725</name>
</gene>
<keyword evidence="4 9" id="KW-0460">Magnesium</keyword>
<evidence type="ECO:0000256" key="3">
    <source>
        <dbReference type="ARBA" id="ARBA00022692"/>
    </source>
</evidence>
<comment type="subunit">
    <text evidence="9">Homodimer.</text>
</comment>
<comment type="caution">
    <text evidence="9">Lacks conserved residue(s) required for the propagation of feature annotation.</text>
</comment>
<evidence type="ECO:0000256" key="8">
    <source>
        <dbReference type="ARBA" id="ARBA00023136"/>
    </source>
</evidence>
<dbReference type="NCBIfam" id="TIGR01104">
    <property type="entry name" value="V_PPase"/>
    <property type="match status" value="1"/>
</dbReference>
<comment type="cofactor">
    <cofactor evidence="9">
        <name>Mg(2+)</name>
        <dbReference type="ChEBI" id="CHEBI:18420"/>
    </cofactor>
</comment>
<dbReference type="NCBIfam" id="NF001960">
    <property type="entry name" value="PRK00733.3-5"/>
    <property type="match status" value="1"/>
</dbReference>
<dbReference type="RefSeq" id="WP_341402355.1">
    <property type="nucleotide sequence ID" value="NZ_JBBUKT010000001.1"/>
</dbReference>
<evidence type="ECO:0000256" key="7">
    <source>
        <dbReference type="ARBA" id="ARBA00023065"/>
    </source>
</evidence>
<feature type="transmembrane region" description="Helical" evidence="9">
    <location>
        <begin position="238"/>
        <end position="256"/>
    </location>
</feature>
<dbReference type="NCBIfam" id="NF001951">
    <property type="entry name" value="PRK00733.1-2"/>
    <property type="match status" value="1"/>
</dbReference>
<reference evidence="10 11" key="1">
    <citation type="submission" date="2024-04" db="EMBL/GenBank/DDBJ databases">
        <title>Luteolibacter sp. isolated from soil.</title>
        <authorList>
            <person name="An J."/>
        </authorList>
    </citation>
    <scope>NUCLEOTIDE SEQUENCE [LARGE SCALE GENOMIC DNA]</scope>
    <source>
        <strain evidence="10 11">Y139</strain>
    </source>
</reference>
<dbReference type="PANTHER" id="PTHR31998">
    <property type="entry name" value="K(+)-INSENSITIVE PYROPHOSPHATE-ENERGIZED PROTON PUMP"/>
    <property type="match status" value="1"/>
</dbReference>
<feature type="transmembrane region" description="Helical" evidence="9">
    <location>
        <begin position="125"/>
        <end position="149"/>
    </location>
</feature>
<feature type="transmembrane region" description="Helical" evidence="9">
    <location>
        <begin position="12"/>
        <end position="31"/>
    </location>
</feature>
<dbReference type="PIRSF" id="PIRSF001265">
    <property type="entry name" value="H+-PPase"/>
    <property type="match status" value="1"/>
</dbReference>
<feature type="transmembrane region" description="Helical" evidence="9">
    <location>
        <begin position="472"/>
        <end position="490"/>
    </location>
</feature>
<evidence type="ECO:0000256" key="2">
    <source>
        <dbReference type="ARBA" id="ARBA00022448"/>
    </source>
</evidence>
<feature type="transmembrane region" description="Helical" evidence="9">
    <location>
        <begin position="510"/>
        <end position="529"/>
    </location>
</feature>
<evidence type="ECO:0000256" key="9">
    <source>
        <dbReference type="HAMAP-Rule" id="MF_01129"/>
    </source>
</evidence>
<keyword evidence="8 9" id="KW-0472">Membrane</keyword>
<feature type="transmembrane region" description="Helical" evidence="9">
    <location>
        <begin position="262"/>
        <end position="285"/>
    </location>
</feature>
<sequence>MQSFLTEHGIATSLTLGAVGLAGAFLLIRMVNSCSAGNDRMAEIAGAVQEGAKAYLHRQVLTISVIAVLLVIAIGYLRDTYTALGFVLGAVCSLAAGYIGMMIAVRANVRTAQAASESPHAALRVAFNGGAVTGLLVVGLGLLSVGLFYKIVLEYSGEVKIAINSLIGLALGSSLISVFARLGGGIYTKAADVGADLVGKIEQNLQEDDPRNPATIADNVGDNVGDCAGMAADVFETYAVSLIGAVLVAFLTTHGASEAALIYPFVICGVSIIGALLGIAFVNVVRISPTKALVGGVVISGIVSAALLKPVTDSMFPQAIAFSGTGKLVEASALFTCVLVGIVLTFATVMITNYYTSTAHRPVRRIAEACNTGHATNIIAGISTGHHATVLPVLCIAASIWMCYTQAGLYGIAIAVVSMLSLSGIIISLDAFGPITDNAGGIAVMSGLDPSVRKITDELDAVGNTMKAVTKGYAIASAGLAAMVLFGSYVEELKAHLGHDFVFDLMDPRVMIGLFIGGLLPFSFTAYAMDAVGSAAGAVVREVRRQIEAFPGILTGKDTPDYRQCVDIVTKAALRQMILPALLPLIFVVAVAIIPEHGPYFLGGLLVGTIVTGLFIGIAMTSSGGAWDNAKKYVEDGNHGGKGSPAHAASVTGDTVGDPYKDTAGPAVNPMIKVVNILAILLIPILFR</sequence>
<comment type="catalytic activity">
    <reaction evidence="9">
        <text>diphosphate + H2O + H(+)(in) = 2 phosphate + 2 H(+)(out)</text>
        <dbReference type="Rhea" id="RHEA:13973"/>
        <dbReference type="ChEBI" id="CHEBI:15377"/>
        <dbReference type="ChEBI" id="CHEBI:15378"/>
        <dbReference type="ChEBI" id="CHEBI:33019"/>
        <dbReference type="ChEBI" id="CHEBI:43474"/>
        <dbReference type="EC" id="7.1.3.1"/>
    </reaction>
</comment>
<dbReference type="Proteomes" id="UP001371305">
    <property type="component" value="Unassembled WGS sequence"/>
</dbReference>
<comment type="caution">
    <text evidence="10">The sequence shown here is derived from an EMBL/GenBank/DDBJ whole genome shotgun (WGS) entry which is preliminary data.</text>
</comment>
<dbReference type="Pfam" id="PF03030">
    <property type="entry name" value="H_PPase"/>
    <property type="match status" value="1"/>
</dbReference>
<keyword evidence="3 9" id="KW-0812">Transmembrane</keyword>
<comment type="similarity">
    <text evidence="9">Belongs to the H(+)-translocating pyrophosphatase (TC 3.A.10) family. K(+)-insensitive subfamily.</text>
</comment>
<keyword evidence="2 9" id="KW-0813">Transport</keyword>
<keyword evidence="9" id="KW-1003">Cell membrane</keyword>
<dbReference type="InterPro" id="IPR004131">
    <property type="entry name" value="PPase-energised_H-pump"/>
</dbReference>
<comment type="subcellular location">
    <subcellularLocation>
        <location evidence="9">Cell membrane</location>
        <topology evidence="9">Multi-pass membrane protein</topology>
    </subcellularLocation>
    <subcellularLocation>
        <location evidence="1">Endomembrane system</location>
        <topology evidence="1">Multi-pass membrane protein</topology>
    </subcellularLocation>
</comment>
<name>A0ABU9APS3_9BACT</name>
<evidence type="ECO:0000313" key="11">
    <source>
        <dbReference type="Proteomes" id="UP001371305"/>
    </source>
</evidence>
<evidence type="ECO:0000256" key="4">
    <source>
        <dbReference type="ARBA" id="ARBA00022842"/>
    </source>
</evidence>
<keyword evidence="7 9" id="KW-0406">Ion transport</keyword>
<feature type="transmembrane region" description="Helical" evidence="9">
    <location>
        <begin position="161"/>
        <end position="180"/>
    </location>
</feature>
<evidence type="ECO:0000256" key="1">
    <source>
        <dbReference type="ARBA" id="ARBA00004127"/>
    </source>
</evidence>
<feature type="transmembrane region" description="Helical" evidence="9">
    <location>
        <begin position="331"/>
        <end position="356"/>
    </location>
</feature>
<proteinExistence type="inferred from homology"/>
<keyword evidence="6 9" id="KW-1133">Transmembrane helix</keyword>
<dbReference type="EC" id="7.1.3.1" evidence="9"/>
<dbReference type="EMBL" id="JBBUKT010000001">
    <property type="protein sequence ID" value="MEK7948994.1"/>
    <property type="molecule type" value="Genomic_DNA"/>
</dbReference>
<dbReference type="HAMAP" id="MF_01129">
    <property type="entry name" value="PPase_energized_pump"/>
    <property type="match status" value="1"/>
</dbReference>
<organism evidence="10 11">
    <name type="scientific">Luteolibacter soli</name>
    <dbReference type="NCBI Taxonomy" id="3135280"/>
    <lineage>
        <taxon>Bacteria</taxon>
        <taxon>Pseudomonadati</taxon>
        <taxon>Verrucomicrobiota</taxon>
        <taxon>Verrucomicrobiia</taxon>
        <taxon>Verrucomicrobiales</taxon>
        <taxon>Verrucomicrobiaceae</taxon>
        <taxon>Luteolibacter</taxon>
    </lineage>
</organism>
<feature type="transmembrane region" description="Helical" evidence="9">
    <location>
        <begin position="60"/>
        <end position="77"/>
    </location>
</feature>
<feature type="transmembrane region" description="Helical" evidence="9">
    <location>
        <begin position="407"/>
        <end position="429"/>
    </location>
</feature>
<feature type="transmembrane region" description="Helical" evidence="9">
    <location>
        <begin position="670"/>
        <end position="687"/>
    </location>
</feature>
<evidence type="ECO:0000313" key="10">
    <source>
        <dbReference type="EMBL" id="MEK7948994.1"/>
    </source>
</evidence>
<keyword evidence="5 9" id="KW-1278">Translocase</keyword>
<evidence type="ECO:0000256" key="5">
    <source>
        <dbReference type="ARBA" id="ARBA00022967"/>
    </source>
</evidence>
<keyword evidence="11" id="KW-1185">Reference proteome</keyword>
<protein>
    <recommendedName>
        <fullName evidence="9">K(+)-insensitive pyrophosphate-energized proton pump</fullName>
        <ecNumber evidence="9">7.1.3.1</ecNumber>
    </recommendedName>
    <alternativeName>
        <fullName evidence="9">Membrane-bound proton-translocating pyrophosphatase</fullName>
    </alternativeName>
    <alternativeName>
        <fullName evidence="9">Pyrophosphate-energized inorganic pyrophosphatase</fullName>
        <shortName evidence="9">H(+)-PPase</shortName>
    </alternativeName>
</protein>
<feature type="transmembrane region" description="Helical" evidence="9">
    <location>
        <begin position="83"/>
        <end position="105"/>
    </location>
</feature>
<feature type="transmembrane region" description="Helical" evidence="9">
    <location>
        <begin position="577"/>
        <end position="594"/>
    </location>
</feature>
<accession>A0ABU9APS3</accession>
<feature type="transmembrane region" description="Helical" evidence="9">
    <location>
        <begin position="600"/>
        <end position="622"/>
    </location>
</feature>
<comment type="function">
    <text evidence="9">Proton pump that utilizes the energy of pyrophosphate hydrolysis as the driving force for proton movement across the membrane. Generates a proton motive force.</text>
</comment>
<feature type="site" description="Determinant of potassium independence" evidence="9">
    <location>
        <position position="467"/>
    </location>
</feature>
<evidence type="ECO:0000256" key="6">
    <source>
        <dbReference type="ARBA" id="ARBA00022989"/>
    </source>
</evidence>
<dbReference type="GO" id="GO:0004427">
    <property type="term" value="F:inorganic diphosphate phosphatase activity"/>
    <property type="evidence" value="ECO:0007669"/>
    <property type="project" value="UniProtKB-EC"/>
</dbReference>
<feature type="transmembrane region" description="Helical" evidence="9">
    <location>
        <begin position="292"/>
        <end position="311"/>
    </location>
</feature>
<keyword evidence="9" id="KW-0375">Hydrogen ion transport</keyword>
<keyword evidence="10" id="KW-0378">Hydrolase</keyword>